<gene>
    <name evidence="1" type="ORF">CY34DRAFT_814578</name>
</gene>
<reference evidence="1 2" key="1">
    <citation type="submission" date="2014-04" db="EMBL/GenBank/DDBJ databases">
        <authorList>
            <consortium name="DOE Joint Genome Institute"/>
            <person name="Kuo A."/>
            <person name="Ruytinx J."/>
            <person name="Rineau F."/>
            <person name="Colpaert J."/>
            <person name="Kohler A."/>
            <person name="Nagy L.G."/>
            <person name="Floudas D."/>
            <person name="Copeland A."/>
            <person name="Barry K.W."/>
            <person name="Cichocki N."/>
            <person name="Veneault-Fourrey C."/>
            <person name="LaButti K."/>
            <person name="Lindquist E.A."/>
            <person name="Lipzen A."/>
            <person name="Lundell T."/>
            <person name="Morin E."/>
            <person name="Murat C."/>
            <person name="Sun H."/>
            <person name="Tunlid A."/>
            <person name="Henrissat B."/>
            <person name="Grigoriev I.V."/>
            <person name="Hibbett D.S."/>
            <person name="Martin F."/>
            <person name="Nordberg H.P."/>
            <person name="Cantor M.N."/>
            <person name="Hua S.X."/>
        </authorList>
    </citation>
    <scope>NUCLEOTIDE SEQUENCE [LARGE SCALE GENOMIC DNA]</scope>
    <source>
        <strain evidence="1 2">UH-Slu-Lm8-n1</strain>
    </source>
</reference>
<dbReference type="OrthoDB" id="2021138at2759"/>
<accession>A0A0D0ABC1</accession>
<dbReference type="EMBL" id="KN836936">
    <property type="protein sequence ID" value="KIK31497.1"/>
    <property type="molecule type" value="Genomic_DNA"/>
</dbReference>
<evidence type="ECO:0000313" key="2">
    <source>
        <dbReference type="Proteomes" id="UP000054485"/>
    </source>
</evidence>
<keyword evidence="2" id="KW-1185">Reference proteome</keyword>
<organism evidence="1 2">
    <name type="scientific">Suillus luteus UH-Slu-Lm8-n1</name>
    <dbReference type="NCBI Taxonomy" id="930992"/>
    <lineage>
        <taxon>Eukaryota</taxon>
        <taxon>Fungi</taxon>
        <taxon>Dikarya</taxon>
        <taxon>Basidiomycota</taxon>
        <taxon>Agaricomycotina</taxon>
        <taxon>Agaricomycetes</taxon>
        <taxon>Agaricomycetidae</taxon>
        <taxon>Boletales</taxon>
        <taxon>Suillineae</taxon>
        <taxon>Suillaceae</taxon>
        <taxon>Suillus</taxon>
    </lineage>
</organism>
<dbReference type="HOGENOM" id="CLU_2741726_0_0_1"/>
<name>A0A0D0ABC1_9AGAM</name>
<dbReference type="Proteomes" id="UP000054485">
    <property type="component" value="Unassembled WGS sequence"/>
</dbReference>
<reference evidence="2" key="2">
    <citation type="submission" date="2015-01" db="EMBL/GenBank/DDBJ databases">
        <title>Evolutionary Origins and Diversification of the Mycorrhizal Mutualists.</title>
        <authorList>
            <consortium name="DOE Joint Genome Institute"/>
            <consortium name="Mycorrhizal Genomics Consortium"/>
            <person name="Kohler A."/>
            <person name="Kuo A."/>
            <person name="Nagy L.G."/>
            <person name="Floudas D."/>
            <person name="Copeland A."/>
            <person name="Barry K.W."/>
            <person name="Cichocki N."/>
            <person name="Veneault-Fourrey C."/>
            <person name="LaButti K."/>
            <person name="Lindquist E.A."/>
            <person name="Lipzen A."/>
            <person name="Lundell T."/>
            <person name="Morin E."/>
            <person name="Murat C."/>
            <person name="Riley R."/>
            <person name="Ohm R."/>
            <person name="Sun H."/>
            <person name="Tunlid A."/>
            <person name="Henrissat B."/>
            <person name="Grigoriev I.V."/>
            <person name="Hibbett D.S."/>
            <person name="Martin F."/>
        </authorList>
    </citation>
    <scope>NUCLEOTIDE SEQUENCE [LARGE SCALE GENOMIC DNA]</scope>
    <source>
        <strain evidence="2">UH-Slu-Lm8-n1</strain>
    </source>
</reference>
<sequence length="71" mass="8015">MSIHNAPSRTLPPLAYPFDRLSIGKNRLTDEVIPPFTILKELRVLNLSFNSAKVQCVVAQFLYQFVSALPK</sequence>
<dbReference type="InParanoid" id="A0A0D0ABC1"/>
<dbReference type="STRING" id="930992.A0A0D0ABC1"/>
<evidence type="ECO:0000313" key="1">
    <source>
        <dbReference type="EMBL" id="KIK31497.1"/>
    </source>
</evidence>
<dbReference type="AlphaFoldDB" id="A0A0D0ABC1"/>
<proteinExistence type="predicted"/>
<protein>
    <submittedName>
        <fullName evidence="1">Uncharacterized protein</fullName>
    </submittedName>
</protein>